<name>A0A0P6W4L3_9BACI</name>
<dbReference type="RefSeq" id="WP_060670050.1">
    <property type="nucleotide sequence ID" value="NZ_LIXZ01000001.1"/>
</dbReference>
<dbReference type="Gene3D" id="2.40.50.180">
    <property type="entry name" value="CheA-289, Domain 4"/>
    <property type="match status" value="1"/>
</dbReference>
<dbReference type="SUPFAM" id="SSF52172">
    <property type="entry name" value="CheY-like"/>
    <property type="match status" value="1"/>
</dbReference>
<dbReference type="Pfam" id="PF01584">
    <property type="entry name" value="CheW"/>
    <property type="match status" value="1"/>
</dbReference>
<accession>A0A0P6W4L3</accession>
<dbReference type="SMART" id="SM00448">
    <property type="entry name" value="REC"/>
    <property type="match status" value="1"/>
</dbReference>
<feature type="domain" description="CheW-like" evidence="3">
    <location>
        <begin position="21"/>
        <end position="159"/>
    </location>
</feature>
<evidence type="ECO:0000313" key="5">
    <source>
        <dbReference type="Proteomes" id="UP000050398"/>
    </source>
</evidence>
<dbReference type="PROSITE" id="PS50110">
    <property type="entry name" value="RESPONSE_REGULATORY"/>
    <property type="match status" value="1"/>
</dbReference>
<dbReference type="SMART" id="SM00260">
    <property type="entry name" value="CheW"/>
    <property type="match status" value="1"/>
</dbReference>
<dbReference type="Gene3D" id="3.40.50.2300">
    <property type="match status" value="1"/>
</dbReference>
<protein>
    <submittedName>
        <fullName evidence="4">Chemotaxis protein CheV</fullName>
    </submittedName>
</protein>
<dbReference type="Proteomes" id="UP000050398">
    <property type="component" value="Unassembled WGS sequence"/>
</dbReference>
<feature type="domain" description="Response regulatory" evidence="2">
    <location>
        <begin position="180"/>
        <end position="306"/>
    </location>
</feature>
<dbReference type="InterPro" id="IPR024181">
    <property type="entry name" value="Chemotax_regulator_CheV"/>
</dbReference>
<dbReference type="PIRSF" id="PIRSF002867">
    <property type="entry name" value="CheV"/>
    <property type="match status" value="1"/>
</dbReference>
<evidence type="ECO:0000259" key="2">
    <source>
        <dbReference type="PROSITE" id="PS50110"/>
    </source>
</evidence>
<dbReference type="PANTHER" id="PTHR47233:SF3">
    <property type="entry name" value="CHEMOTAXIS PROTEIN CHEV"/>
    <property type="match status" value="1"/>
</dbReference>
<dbReference type="InterPro" id="IPR036061">
    <property type="entry name" value="CheW-like_dom_sf"/>
</dbReference>
<comment type="caution">
    <text evidence="4">The sequence shown here is derived from an EMBL/GenBank/DDBJ whole genome shotgun (WGS) entry which is preliminary data.</text>
</comment>
<feature type="modified residue" description="4-aspartylphosphate" evidence="1">
    <location>
        <position position="239"/>
    </location>
</feature>
<dbReference type="GO" id="GO:0006935">
    <property type="term" value="P:chemotaxis"/>
    <property type="evidence" value="ECO:0007669"/>
    <property type="project" value="InterPro"/>
</dbReference>
<evidence type="ECO:0000259" key="3">
    <source>
        <dbReference type="PROSITE" id="PS50851"/>
    </source>
</evidence>
<dbReference type="InterPro" id="IPR002545">
    <property type="entry name" value="CheW-lke_dom"/>
</dbReference>
<evidence type="ECO:0000313" key="4">
    <source>
        <dbReference type="EMBL" id="KPL61308.1"/>
    </source>
</evidence>
<dbReference type="AlphaFoldDB" id="A0A0P6W4L3"/>
<dbReference type="eggNOG" id="COG0784">
    <property type="taxonomic scope" value="Bacteria"/>
</dbReference>
<dbReference type="InterPro" id="IPR011006">
    <property type="entry name" value="CheY-like_superfamily"/>
</dbReference>
<dbReference type="PANTHER" id="PTHR47233">
    <property type="entry name" value="CHEMOTAXIS PROTEIN CHEV"/>
    <property type="match status" value="1"/>
</dbReference>
<reference evidence="4 5" key="1">
    <citation type="submission" date="2015-08" db="EMBL/GenBank/DDBJ databases">
        <title>Draft Genome Sequence of Bacillus vietnamensis UCD-SED5.</title>
        <authorList>
            <person name="Lee R.D."/>
            <person name="Jospin G."/>
            <person name="Lang J.M."/>
            <person name="Coil D.A."/>
            <person name="Eisen J.A."/>
        </authorList>
    </citation>
    <scope>NUCLEOTIDE SEQUENCE [LARGE SCALE GENOMIC DNA]</scope>
    <source>
        <strain evidence="4 5">UCD-SED5</strain>
    </source>
</reference>
<dbReference type="SUPFAM" id="SSF50341">
    <property type="entry name" value="CheW-like"/>
    <property type="match status" value="1"/>
</dbReference>
<dbReference type="eggNOG" id="COG0835">
    <property type="taxonomic scope" value="Bacteria"/>
</dbReference>
<keyword evidence="1" id="KW-0597">Phosphoprotein</keyword>
<gene>
    <name evidence="4" type="ORF">AM506_01365</name>
</gene>
<dbReference type="Gene3D" id="2.30.30.40">
    <property type="entry name" value="SH3 Domains"/>
    <property type="match status" value="1"/>
</dbReference>
<organism evidence="4 5">
    <name type="scientific">Rossellomorea vietnamensis</name>
    <dbReference type="NCBI Taxonomy" id="218284"/>
    <lineage>
        <taxon>Bacteria</taxon>
        <taxon>Bacillati</taxon>
        <taxon>Bacillota</taxon>
        <taxon>Bacilli</taxon>
        <taxon>Bacillales</taxon>
        <taxon>Bacillaceae</taxon>
        <taxon>Rossellomorea</taxon>
    </lineage>
</organism>
<dbReference type="Pfam" id="PF00072">
    <property type="entry name" value="Response_reg"/>
    <property type="match status" value="1"/>
</dbReference>
<dbReference type="PATRIC" id="fig|218284.4.peg.285"/>
<evidence type="ECO:0000256" key="1">
    <source>
        <dbReference type="PROSITE-ProRule" id="PRU00169"/>
    </source>
</evidence>
<dbReference type="PROSITE" id="PS50851">
    <property type="entry name" value="CHEW"/>
    <property type="match status" value="1"/>
</dbReference>
<dbReference type="OrthoDB" id="9806105at2"/>
<sequence length="306" mass="34713">MEGRKSLNQSNGILLESGTNELEIVEFEVQNNKFGINVIKVKEIIQPAAVTPIPHSHPHVKGLVQLRGEVLPVVDMARVLGVEEEETPKSKYIVAEFNQQKVIFHVHNVTQIHRISWNQIEKPSDMYSGVHSGIIGVIKREDTMILLLDFESIMLEINPETGIRVDQVKKLGPRERRNKKIIAAEDSPLLRKLLNDTLKEAGYEDVEFFENGADAFQYLESIVDGNQDVKESVHLVLTDIEMPQMDGHHLTKRIKNHPKLNTLPVIIFSSLITNDLKHKGEMVGAEYQISKPEIAELILKIDQYIL</sequence>
<dbReference type="InterPro" id="IPR001789">
    <property type="entry name" value="Sig_transdc_resp-reg_receiver"/>
</dbReference>
<dbReference type="GO" id="GO:0000160">
    <property type="term" value="P:phosphorelay signal transduction system"/>
    <property type="evidence" value="ECO:0007669"/>
    <property type="project" value="InterPro"/>
</dbReference>
<proteinExistence type="predicted"/>
<dbReference type="EMBL" id="LIXZ01000001">
    <property type="protein sequence ID" value="KPL61308.1"/>
    <property type="molecule type" value="Genomic_DNA"/>
</dbReference>